<keyword evidence="3" id="KW-1185">Reference proteome</keyword>
<reference evidence="2 3" key="1">
    <citation type="submission" date="2023-05" db="EMBL/GenBank/DDBJ databases">
        <title>B98-5 Cell Line De Novo Hybrid Assembly: An Optical Mapping Approach.</title>
        <authorList>
            <person name="Kananen K."/>
            <person name="Auerbach J.A."/>
            <person name="Kautto E."/>
            <person name="Blachly J.S."/>
        </authorList>
    </citation>
    <scope>NUCLEOTIDE SEQUENCE [LARGE SCALE GENOMIC DNA]</scope>
    <source>
        <strain evidence="2">B95-8</strain>
        <tissue evidence="2">Cell line</tissue>
    </source>
</reference>
<dbReference type="Proteomes" id="UP001266305">
    <property type="component" value="Unassembled WGS sequence"/>
</dbReference>
<feature type="region of interest" description="Disordered" evidence="1">
    <location>
        <begin position="193"/>
        <end position="226"/>
    </location>
</feature>
<evidence type="ECO:0000313" key="2">
    <source>
        <dbReference type="EMBL" id="KAK2095212.1"/>
    </source>
</evidence>
<feature type="compositionally biased region" description="Pro residues" evidence="1">
    <location>
        <begin position="121"/>
        <end position="133"/>
    </location>
</feature>
<comment type="caution">
    <text evidence="2">The sequence shown here is derived from an EMBL/GenBank/DDBJ whole genome shotgun (WGS) entry which is preliminary data.</text>
</comment>
<proteinExistence type="predicted"/>
<accession>A0ABQ9UG01</accession>
<dbReference type="EMBL" id="JASSZA010000013">
    <property type="protein sequence ID" value="KAK2095212.1"/>
    <property type="molecule type" value="Genomic_DNA"/>
</dbReference>
<name>A0ABQ9UG01_SAGOE</name>
<sequence length="311" mass="31739">MKENRVLSPGAQTPAARRCLSLDPHLRLPDQAALSLEVLNLQRQPPPGHRAAWELQKERRGLSGGVGNAGQGGTLSRQLRDAMEPRPTASFHKFEERGDAGGAPVPDLRYPGQRASSPPTRQAPPPRPSPPCAPRLSRGLDSRGALGADGIGCRAEEAKMAAAAASLRGAVLGPRGAGLPGTRARGLLCSARPGQLPLRTPQVSAGPGPGLRAAPQPLEGHGGEAAGAGWGSAEAVLAPGASSPAGSPLPADLERVGSGPGAHLSEQQGAWSRAWGSAEPARRRGGAGAFLDGAPRTALAVACPNWARVLK</sequence>
<feature type="compositionally biased region" description="Gly residues" evidence="1">
    <location>
        <begin position="62"/>
        <end position="73"/>
    </location>
</feature>
<organism evidence="2 3">
    <name type="scientific">Saguinus oedipus</name>
    <name type="common">Cotton-top tamarin</name>
    <name type="synonym">Oedipomidas oedipus</name>
    <dbReference type="NCBI Taxonomy" id="9490"/>
    <lineage>
        <taxon>Eukaryota</taxon>
        <taxon>Metazoa</taxon>
        <taxon>Chordata</taxon>
        <taxon>Craniata</taxon>
        <taxon>Vertebrata</taxon>
        <taxon>Euteleostomi</taxon>
        <taxon>Mammalia</taxon>
        <taxon>Eutheria</taxon>
        <taxon>Euarchontoglires</taxon>
        <taxon>Primates</taxon>
        <taxon>Haplorrhini</taxon>
        <taxon>Platyrrhini</taxon>
        <taxon>Cebidae</taxon>
        <taxon>Callitrichinae</taxon>
        <taxon>Saguinus</taxon>
    </lineage>
</organism>
<evidence type="ECO:0000313" key="3">
    <source>
        <dbReference type="Proteomes" id="UP001266305"/>
    </source>
</evidence>
<feature type="compositionally biased region" description="Basic and acidic residues" evidence="1">
    <location>
        <begin position="51"/>
        <end position="61"/>
    </location>
</feature>
<gene>
    <name evidence="2" type="ORF">P7K49_026628</name>
</gene>
<feature type="region of interest" description="Disordered" evidence="1">
    <location>
        <begin position="43"/>
        <end position="143"/>
    </location>
</feature>
<protein>
    <submittedName>
        <fullName evidence="2">Uncharacterized protein</fullName>
    </submittedName>
</protein>
<evidence type="ECO:0000256" key="1">
    <source>
        <dbReference type="SAM" id="MobiDB-lite"/>
    </source>
</evidence>